<organism evidence="1 2">
    <name type="scientific">Rotaria sordida</name>
    <dbReference type="NCBI Taxonomy" id="392033"/>
    <lineage>
        <taxon>Eukaryota</taxon>
        <taxon>Metazoa</taxon>
        <taxon>Spiralia</taxon>
        <taxon>Gnathifera</taxon>
        <taxon>Rotifera</taxon>
        <taxon>Eurotatoria</taxon>
        <taxon>Bdelloidea</taxon>
        <taxon>Philodinida</taxon>
        <taxon>Philodinidae</taxon>
        <taxon>Rotaria</taxon>
    </lineage>
</organism>
<comment type="caution">
    <text evidence="1">The sequence shown here is derived from an EMBL/GenBank/DDBJ whole genome shotgun (WGS) entry which is preliminary data.</text>
</comment>
<protein>
    <submittedName>
        <fullName evidence="1">Uncharacterized protein</fullName>
    </submittedName>
</protein>
<evidence type="ECO:0000313" key="2">
    <source>
        <dbReference type="Proteomes" id="UP000663836"/>
    </source>
</evidence>
<sequence>DSVTHSEHLYNEIIYEIFEFLDFVQIYEIFSNLNIRFQNIIVNSNQSIKIKLSLISKLIFKRFYTRIIMPDKHQIKSCDLSNPFIIDHIFF</sequence>
<accession>A0A819U4Y9</accession>
<name>A0A819U4Y9_9BILA</name>
<proteinExistence type="predicted"/>
<reference evidence="1" key="1">
    <citation type="submission" date="2021-02" db="EMBL/GenBank/DDBJ databases">
        <authorList>
            <person name="Nowell W R."/>
        </authorList>
    </citation>
    <scope>NUCLEOTIDE SEQUENCE</scope>
</reference>
<dbReference type="EMBL" id="CAJOBD010007410">
    <property type="protein sequence ID" value="CAF4086070.1"/>
    <property type="molecule type" value="Genomic_DNA"/>
</dbReference>
<dbReference type="Proteomes" id="UP000663836">
    <property type="component" value="Unassembled WGS sequence"/>
</dbReference>
<gene>
    <name evidence="1" type="ORF">JBS370_LOCUS30982</name>
</gene>
<dbReference type="AlphaFoldDB" id="A0A819U4Y9"/>
<feature type="non-terminal residue" evidence="1">
    <location>
        <position position="1"/>
    </location>
</feature>
<evidence type="ECO:0000313" key="1">
    <source>
        <dbReference type="EMBL" id="CAF4086070.1"/>
    </source>
</evidence>